<evidence type="ECO:0008006" key="2">
    <source>
        <dbReference type="Google" id="ProtNLM"/>
    </source>
</evidence>
<proteinExistence type="predicted"/>
<accession>A0A645HS11</accession>
<gene>
    <name evidence="1" type="ORF">SDC9_189390</name>
</gene>
<name>A0A645HS11_9ZZZZ</name>
<evidence type="ECO:0000313" key="1">
    <source>
        <dbReference type="EMBL" id="MPN41835.1"/>
    </source>
</evidence>
<sequence>MVAFFQHVEPGATLVHDREKSHGKLVQELRLTDVAYSSKSLNGVADMDNPLNEINQRYRLLKQFLNSHPGFDRANLPDYLNLFAFINNPPNDPYKKIEIILNWVFENSISLSY</sequence>
<dbReference type="EMBL" id="VSSQ01099142">
    <property type="protein sequence ID" value="MPN41835.1"/>
    <property type="molecule type" value="Genomic_DNA"/>
</dbReference>
<reference evidence="1" key="1">
    <citation type="submission" date="2019-08" db="EMBL/GenBank/DDBJ databases">
        <authorList>
            <person name="Kucharzyk K."/>
            <person name="Murdoch R.W."/>
            <person name="Higgins S."/>
            <person name="Loffler F."/>
        </authorList>
    </citation>
    <scope>NUCLEOTIDE SEQUENCE</scope>
</reference>
<organism evidence="1">
    <name type="scientific">bioreactor metagenome</name>
    <dbReference type="NCBI Taxonomy" id="1076179"/>
    <lineage>
        <taxon>unclassified sequences</taxon>
        <taxon>metagenomes</taxon>
        <taxon>ecological metagenomes</taxon>
    </lineage>
</organism>
<comment type="caution">
    <text evidence="1">The sequence shown here is derived from an EMBL/GenBank/DDBJ whole genome shotgun (WGS) entry which is preliminary data.</text>
</comment>
<protein>
    <recommendedName>
        <fullName evidence="2">ISXO2-like transposase domain-containing protein</fullName>
    </recommendedName>
</protein>
<dbReference type="AlphaFoldDB" id="A0A645HS11"/>